<dbReference type="Proteomes" id="UP000716004">
    <property type="component" value="Unassembled WGS sequence"/>
</dbReference>
<sequence length="231" mass="24733">MKSKDRISHVMVGALIAIVVAALIGAPIMNAMAGGLSAAIGSPESPALEQNETMANFYNGHVVYSEYEQGYFIGSPNGVPALGVTPTISPTSDNKTLDTLYVLVPWWGPSSEPYLPAYDPSAYNITLDCAPANQTVTCFDHPLNIYVPGLGVVPLPGHDHLIGSVDNYQDIWWNVDVVLVFNQTAFPQTVYSTAGITSVSALIQAESMGMASMPIPTNIFLDFRVLPPMNT</sequence>
<dbReference type="EMBL" id="JAGVSJ010000001">
    <property type="protein sequence ID" value="MBX8630924.1"/>
    <property type="molecule type" value="Genomic_DNA"/>
</dbReference>
<evidence type="ECO:0000313" key="2">
    <source>
        <dbReference type="Proteomes" id="UP000716004"/>
    </source>
</evidence>
<evidence type="ECO:0000313" key="1">
    <source>
        <dbReference type="EMBL" id="MBX8630924.1"/>
    </source>
</evidence>
<protein>
    <submittedName>
        <fullName evidence="1">Uncharacterized protein</fullName>
    </submittedName>
</protein>
<comment type="caution">
    <text evidence="1">The sequence shown here is derived from an EMBL/GenBank/DDBJ whole genome shotgun (WGS) entry which is preliminary data.</text>
</comment>
<reference evidence="1" key="1">
    <citation type="submission" date="2021-04" db="EMBL/GenBank/DDBJ databases">
        <title>Genomic insights into ecological role and evolution of a novel Thermoplasmata order Candidatus Sysuiplasmatales.</title>
        <authorList>
            <person name="Yuan Y."/>
        </authorList>
    </citation>
    <scope>NUCLEOTIDE SEQUENCE</scope>
    <source>
        <strain evidence="1">YP2-bin.285</strain>
    </source>
</reference>
<organism evidence="1 2">
    <name type="scientific">Candidatus Sysuiplasma superficiale</name>
    <dbReference type="NCBI Taxonomy" id="2823368"/>
    <lineage>
        <taxon>Archaea</taxon>
        <taxon>Methanobacteriati</taxon>
        <taxon>Thermoplasmatota</taxon>
        <taxon>Thermoplasmata</taxon>
        <taxon>Candidatus Sysuiplasmatales</taxon>
        <taxon>Candidatus Sysuiplasmataceae</taxon>
        <taxon>Candidatus Sysuiplasma</taxon>
    </lineage>
</organism>
<accession>A0A8J7YIC9</accession>
<dbReference type="AlphaFoldDB" id="A0A8J7YIC9"/>
<gene>
    <name evidence="1" type="ORF">J9259_00140</name>
</gene>
<proteinExistence type="predicted"/>
<name>A0A8J7YIC9_9ARCH</name>